<evidence type="ECO:0000256" key="2">
    <source>
        <dbReference type="ARBA" id="ARBA00022692"/>
    </source>
</evidence>
<evidence type="ECO:0000256" key="1">
    <source>
        <dbReference type="ARBA" id="ARBA00004477"/>
    </source>
</evidence>
<dbReference type="PANTHER" id="PTHR12863:SF20">
    <property type="entry name" value="DIHYDROCERAMIDE FATTY ACYL 2-HYDROXYLASE FAH1-LIKE"/>
    <property type="match status" value="1"/>
</dbReference>
<dbReference type="InterPro" id="IPR014430">
    <property type="entry name" value="Scs7"/>
</dbReference>
<dbReference type="GO" id="GO:0005789">
    <property type="term" value="C:endoplasmic reticulum membrane"/>
    <property type="evidence" value="ECO:0007669"/>
    <property type="project" value="UniProtKB-SubCell"/>
</dbReference>
<comment type="subcellular location">
    <subcellularLocation>
        <location evidence="1">Endoplasmic reticulum membrane</location>
        <topology evidence="1">Multi-pass membrane protein</topology>
    </subcellularLocation>
</comment>
<dbReference type="GO" id="GO:0006631">
    <property type="term" value="P:fatty acid metabolic process"/>
    <property type="evidence" value="ECO:0007669"/>
    <property type="project" value="TreeGrafter"/>
</dbReference>
<dbReference type="Proteomes" id="UP000594638">
    <property type="component" value="Unassembled WGS sequence"/>
</dbReference>
<evidence type="ECO:0000256" key="6">
    <source>
        <dbReference type="ARBA" id="ARBA00023098"/>
    </source>
</evidence>
<keyword evidence="10" id="KW-1185">Reference proteome</keyword>
<keyword evidence="7 8" id="KW-0472">Membrane</keyword>
<feature type="transmembrane region" description="Helical" evidence="8">
    <location>
        <begin position="6"/>
        <end position="24"/>
    </location>
</feature>
<gene>
    <name evidence="9" type="ORF">OLEA9_A066639</name>
</gene>
<dbReference type="Gramene" id="OE9A066639T1">
    <property type="protein sequence ID" value="OE9A066639C1"/>
    <property type="gene ID" value="OE9A066639"/>
</dbReference>
<keyword evidence="2 8" id="KW-0812">Transmembrane</keyword>
<keyword evidence="3" id="KW-0256">Endoplasmic reticulum</keyword>
<dbReference type="AlphaFoldDB" id="A0A8S0PHC1"/>
<evidence type="ECO:0000256" key="3">
    <source>
        <dbReference type="ARBA" id="ARBA00022824"/>
    </source>
</evidence>
<dbReference type="EMBL" id="CACTIH010000082">
    <property type="protein sequence ID" value="CAA2952335.1"/>
    <property type="molecule type" value="Genomic_DNA"/>
</dbReference>
<name>A0A8S0PHC1_OLEEU</name>
<keyword evidence="6" id="KW-0443">Lipid metabolism</keyword>
<evidence type="ECO:0000256" key="8">
    <source>
        <dbReference type="SAM" id="Phobius"/>
    </source>
</evidence>
<proteinExistence type="predicted"/>
<dbReference type="PANTHER" id="PTHR12863">
    <property type="entry name" value="FATTY ACID HYDROXYLASE"/>
    <property type="match status" value="1"/>
</dbReference>
<keyword evidence="4 8" id="KW-1133">Transmembrane helix</keyword>
<dbReference type="OrthoDB" id="260519at2759"/>
<keyword evidence="5" id="KW-0560">Oxidoreductase</keyword>
<evidence type="ECO:0000313" key="10">
    <source>
        <dbReference type="Proteomes" id="UP000594638"/>
    </source>
</evidence>
<dbReference type="GO" id="GO:0080132">
    <property type="term" value="F:fatty acid 2-hydroxylase activity"/>
    <property type="evidence" value="ECO:0007669"/>
    <property type="project" value="InterPro"/>
</dbReference>
<organism evidence="9 10">
    <name type="scientific">Olea europaea subsp. europaea</name>
    <dbReference type="NCBI Taxonomy" id="158383"/>
    <lineage>
        <taxon>Eukaryota</taxon>
        <taxon>Viridiplantae</taxon>
        <taxon>Streptophyta</taxon>
        <taxon>Embryophyta</taxon>
        <taxon>Tracheophyta</taxon>
        <taxon>Spermatophyta</taxon>
        <taxon>Magnoliopsida</taxon>
        <taxon>eudicotyledons</taxon>
        <taxon>Gunneridae</taxon>
        <taxon>Pentapetalae</taxon>
        <taxon>asterids</taxon>
        <taxon>lamiids</taxon>
        <taxon>Lamiales</taxon>
        <taxon>Oleaceae</taxon>
        <taxon>Oleeae</taxon>
        <taxon>Olea</taxon>
    </lineage>
</organism>
<evidence type="ECO:0000256" key="4">
    <source>
        <dbReference type="ARBA" id="ARBA00022989"/>
    </source>
</evidence>
<protein>
    <submittedName>
        <fullName evidence="9">Dihydroceramide fatty acyl 2-hydroxylase FAH1-like</fullName>
    </submittedName>
</protein>
<reference evidence="9 10" key="1">
    <citation type="submission" date="2019-12" db="EMBL/GenBank/DDBJ databases">
        <authorList>
            <person name="Alioto T."/>
            <person name="Alioto T."/>
            <person name="Gomez Garrido J."/>
        </authorList>
    </citation>
    <scope>NUCLEOTIDE SEQUENCE [LARGE SCALE GENOMIC DNA]</scope>
</reference>
<evidence type="ECO:0000256" key="5">
    <source>
        <dbReference type="ARBA" id="ARBA00023002"/>
    </source>
</evidence>
<sequence>MELTVPQVALVMAVGIFTWTMLEYTMHHSLFHIKTNNYWGNTIHYLLHGCHHKHPMDGLHLFFPPAVTAILLVPVWNLTKFIATPTAPGIFGGSLLGYVVYNVTHCYLHHGQPTVWITPMASKLNGTSGIDWFLLPGLYNLGSNHLL</sequence>
<evidence type="ECO:0000313" key="9">
    <source>
        <dbReference type="EMBL" id="CAA2952335.1"/>
    </source>
</evidence>
<evidence type="ECO:0000256" key="7">
    <source>
        <dbReference type="ARBA" id="ARBA00023136"/>
    </source>
</evidence>
<comment type="caution">
    <text evidence="9">The sequence shown here is derived from an EMBL/GenBank/DDBJ whole genome shotgun (WGS) entry which is preliminary data.</text>
</comment>
<accession>A0A8S0PHC1</accession>